<gene>
    <name evidence="1" type="ORF">C446_15081</name>
</gene>
<dbReference type="AlphaFoldDB" id="M0LHH6"/>
<dbReference type="Proteomes" id="UP000011607">
    <property type="component" value="Unassembled WGS sequence"/>
</dbReference>
<proteinExistence type="predicted"/>
<name>M0LHH6_9EURY</name>
<dbReference type="eggNOG" id="arCOG06163">
    <property type="taxonomic scope" value="Archaea"/>
</dbReference>
<comment type="caution">
    <text evidence="1">The sequence shown here is derived from an EMBL/GenBank/DDBJ whole genome shotgun (WGS) entry which is preliminary data.</text>
</comment>
<organism evidence="1 2">
    <name type="scientific">Halobiforma nitratireducens JCM 10879</name>
    <dbReference type="NCBI Taxonomy" id="1227454"/>
    <lineage>
        <taxon>Archaea</taxon>
        <taxon>Methanobacteriati</taxon>
        <taxon>Methanobacteriota</taxon>
        <taxon>Stenosarchaea group</taxon>
        <taxon>Halobacteria</taxon>
        <taxon>Halobacteriales</taxon>
        <taxon>Natrialbaceae</taxon>
        <taxon>Halobiforma</taxon>
    </lineage>
</organism>
<evidence type="ECO:0000313" key="1">
    <source>
        <dbReference type="EMBL" id="EMA31894.1"/>
    </source>
</evidence>
<evidence type="ECO:0000313" key="2">
    <source>
        <dbReference type="Proteomes" id="UP000011607"/>
    </source>
</evidence>
<accession>M0LHH6</accession>
<protein>
    <submittedName>
        <fullName evidence="1">Uncharacterized protein</fullName>
    </submittedName>
</protein>
<keyword evidence="2" id="KW-1185">Reference proteome</keyword>
<reference evidence="1 2" key="1">
    <citation type="journal article" date="2014" name="PLoS Genet.">
        <title>Phylogenetically driven sequencing of extremely halophilic archaea reveals strategies for static and dynamic osmo-response.</title>
        <authorList>
            <person name="Becker E.A."/>
            <person name="Seitzer P.M."/>
            <person name="Tritt A."/>
            <person name="Larsen D."/>
            <person name="Krusor M."/>
            <person name="Yao A.I."/>
            <person name="Wu D."/>
            <person name="Madern D."/>
            <person name="Eisen J.A."/>
            <person name="Darling A.E."/>
            <person name="Facciotti M.T."/>
        </authorList>
    </citation>
    <scope>NUCLEOTIDE SEQUENCE [LARGE SCALE GENOMIC DNA]</scope>
    <source>
        <strain evidence="1 2">JCM 10879</strain>
    </source>
</reference>
<dbReference type="EMBL" id="AOMA01000152">
    <property type="protein sequence ID" value="EMA31894.1"/>
    <property type="molecule type" value="Genomic_DNA"/>
</dbReference>
<sequence length="326" mass="37595">MLHCSIQSRRIEDKIRSDAESAADRPEDFDFFIFATTTQMAGVTRDRLEDDLASEYEWRVHIKDFARLRKDLMDVENHDLAQEHLNVDPSNALDNPENDIEELYQAQISRLQERRPRHGELVEDQPIVAVHIFPVESVSDPPEMIATDLPEPPKFRSRSAGAQGFGDLVVTAPYTDLSEGLFSEYICLDGDGWVEAVTTKLVIERSERQGIAWYIDKEIVELVGRVCEMYQDSGFFPPVYVYITLIDSGCYTIEKPQRLIGPDVTRPINEDLLQLKRVKIEDLESDIALTLREPLYQLWNRVGWQHGSIHYSQNDDDSFEWDPYEA</sequence>